<proteinExistence type="predicted"/>
<reference evidence="2" key="1">
    <citation type="journal article" date="2019" name="Int. J. Syst. Evol. Microbiol.">
        <title>The Global Catalogue of Microorganisms (GCM) 10K type strain sequencing project: providing services to taxonomists for standard genome sequencing and annotation.</title>
        <authorList>
            <consortium name="The Broad Institute Genomics Platform"/>
            <consortium name="The Broad Institute Genome Sequencing Center for Infectious Disease"/>
            <person name="Wu L."/>
            <person name="Ma J."/>
        </authorList>
    </citation>
    <scope>NUCLEOTIDE SEQUENCE [LARGE SCALE GENOMIC DNA]</scope>
    <source>
        <strain evidence="2">CCUG 56401</strain>
    </source>
</reference>
<evidence type="ECO:0000313" key="2">
    <source>
        <dbReference type="Proteomes" id="UP001597018"/>
    </source>
</evidence>
<accession>A0ABW3FWW6</accession>
<name>A0ABW3FWW6_9PSEU</name>
<dbReference type="RefSeq" id="WP_263251279.1">
    <property type="nucleotide sequence ID" value="NZ_BAABLT010000016.1"/>
</dbReference>
<protein>
    <submittedName>
        <fullName evidence="1">Uncharacterized protein</fullName>
    </submittedName>
</protein>
<gene>
    <name evidence="1" type="ORF">ACFQ16_21955</name>
</gene>
<keyword evidence="2" id="KW-1185">Reference proteome</keyword>
<comment type="caution">
    <text evidence="1">The sequence shown here is derived from an EMBL/GenBank/DDBJ whole genome shotgun (WGS) entry which is preliminary data.</text>
</comment>
<dbReference type="Proteomes" id="UP001597018">
    <property type="component" value="Unassembled WGS sequence"/>
</dbReference>
<organism evidence="1 2">
    <name type="scientific">Saccharopolyspora rosea</name>
    <dbReference type="NCBI Taxonomy" id="524884"/>
    <lineage>
        <taxon>Bacteria</taxon>
        <taxon>Bacillati</taxon>
        <taxon>Actinomycetota</taxon>
        <taxon>Actinomycetes</taxon>
        <taxon>Pseudonocardiales</taxon>
        <taxon>Pseudonocardiaceae</taxon>
        <taxon>Saccharopolyspora</taxon>
    </lineage>
</organism>
<evidence type="ECO:0000313" key="1">
    <source>
        <dbReference type="EMBL" id="MFD0922418.1"/>
    </source>
</evidence>
<dbReference type="EMBL" id="JBHTIW010000021">
    <property type="protein sequence ID" value="MFD0922418.1"/>
    <property type="molecule type" value="Genomic_DNA"/>
</dbReference>
<sequence>MNREEVITGLTATQADGLACIICGLDYLRAPGSVSVPVGRSMTGSQVFACVDHCAELAGVDPMTMGRRVGGGRR</sequence>